<dbReference type="OrthoDB" id="7305159at2"/>
<name>A0A2B8BI41_9PROT</name>
<sequence length="259" mass="27078">MPFPAPLPGLPLAFLLAAAPQPALQPALQSCPVPVVQAVETASTGACRMTHCAAPLPSLSVCRCIGGPANSSSGWTATYTVRRGQDTRQWSRPLDDLIPEQMGPMDVALADLSGTGSPAPVPSLVIAELDAVSNGVGLHSWTLTLLEPQPPFRQLAHAETAEYGPGTLARRLDSKPGCDLLIATAEEDCRGDTSSGILLSGQWMRLQPDGLRPLASRPPPPRRYVAADDLAGAPGDDRGRPAAWFSTPGPDQLCPAGSR</sequence>
<keyword evidence="3" id="KW-1185">Reference proteome</keyword>
<dbReference type="RefSeq" id="WP_098735594.1">
    <property type="nucleotide sequence ID" value="NZ_PDKW01000039.1"/>
</dbReference>
<evidence type="ECO:0000313" key="2">
    <source>
        <dbReference type="EMBL" id="PGH57601.1"/>
    </source>
</evidence>
<proteinExistence type="predicted"/>
<accession>A0A2B8BI41</accession>
<evidence type="ECO:0000256" key="1">
    <source>
        <dbReference type="SAM" id="MobiDB-lite"/>
    </source>
</evidence>
<feature type="region of interest" description="Disordered" evidence="1">
    <location>
        <begin position="210"/>
        <end position="259"/>
    </location>
</feature>
<protein>
    <submittedName>
        <fullName evidence="2">Uncharacterized protein</fullName>
    </submittedName>
</protein>
<dbReference type="EMBL" id="PDKW01000039">
    <property type="protein sequence ID" value="PGH57601.1"/>
    <property type="molecule type" value="Genomic_DNA"/>
</dbReference>
<dbReference type="Proteomes" id="UP000225379">
    <property type="component" value="Unassembled WGS sequence"/>
</dbReference>
<comment type="caution">
    <text evidence="2">The sequence shown here is derived from an EMBL/GenBank/DDBJ whole genome shotgun (WGS) entry which is preliminary data.</text>
</comment>
<reference evidence="3" key="1">
    <citation type="submission" date="2017-10" db="EMBL/GenBank/DDBJ databases">
        <authorList>
            <person name="Kravchenko I.K."/>
            <person name="Grouzdev D.S."/>
        </authorList>
    </citation>
    <scope>NUCLEOTIDE SEQUENCE [LARGE SCALE GENOMIC DNA]</scope>
    <source>
        <strain evidence="3">B2</strain>
    </source>
</reference>
<organism evidence="2 3">
    <name type="scientific">Azospirillum palustre</name>
    <dbReference type="NCBI Taxonomy" id="2044885"/>
    <lineage>
        <taxon>Bacteria</taxon>
        <taxon>Pseudomonadati</taxon>
        <taxon>Pseudomonadota</taxon>
        <taxon>Alphaproteobacteria</taxon>
        <taxon>Rhodospirillales</taxon>
        <taxon>Azospirillaceae</taxon>
        <taxon>Azospirillum</taxon>
    </lineage>
</organism>
<gene>
    <name evidence="2" type="ORF">CRT60_06285</name>
</gene>
<evidence type="ECO:0000313" key="3">
    <source>
        <dbReference type="Proteomes" id="UP000225379"/>
    </source>
</evidence>
<dbReference type="AlphaFoldDB" id="A0A2B8BI41"/>